<evidence type="ECO:0000313" key="11">
    <source>
        <dbReference type="EMBL" id="VAW31860.1"/>
    </source>
</evidence>
<feature type="transmembrane region" description="Helical" evidence="8">
    <location>
        <begin position="114"/>
        <end position="134"/>
    </location>
</feature>
<keyword evidence="6" id="KW-0406">Ion transport</keyword>
<dbReference type="Gene3D" id="1.20.1510.10">
    <property type="entry name" value="Cation efflux protein transmembrane domain"/>
    <property type="match status" value="1"/>
</dbReference>
<evidence type="ECO:0000256" key="3">
    <source>
        <dbReference type="ARBA" id="ARBA00022448"/>
    </source>
</evidence>
<proteinExistence type="inferred from homology"/>
<dbReference type="InterPro" id="IPR036837">
    <property type="entry name" value="Cation_efflux_CTD_sf"/>
</dbReference>
<keyword evidence="3" id="KW-0813">Transport</keyword>
<dbReference type="PANTHER" id="PTHR11562">
    <property type="entry name" value="CATION EFFLUX PROTEIN/ ZINC TRANSPORTER"/>
    <property type="match status" value="1"/>
</dbReference>
<feature type="domain" description="Cation efflux protein transmembrane" evidence="9">
    <location>
        <begin position="13"/>
        <end position="204"/>
    </location>
</feature>
<evidence type="ECO:0000256" key="2">
    <source>
        <dbReference type="ARBA" id="ARBA00008873"/>
    </source>
</evidence>
<name>A0A3B0US19_9ZZZZ</name>
<feature type="transmembrane region" description="Helical" evidence="8">
    <location>
        <begin position="80"/>
        <end position="99"/>
    </location>
</feature>
<comment type="similarity">
    <text evidence="2">Belongs to the cation diffusion facilitator (CDF) transporter (TC 2.A.4) family. SLC30A subfamily.</text>
</comment>
<gene>
    <name evidence="11" type="ORF">MNBD_CPR01-26</name>
</gene>
<sequence>MSNKHIPKNLSNLIIAIIINIGITIFEFTLGILSNSLALISDAFHNATDISSIILGYISERVSTFPTNSEKTYGYKKIEFVTAFVNSLILLIATIYIFYEGISRLFTPTAVSSIQMFYVGIFAVIGNGFATWILSKNSDRNINIKAVWLHSLQDTLVSFGVVIGAAIIYFTGWNIVDPVISILIALFLTKSIFYLLKETLNALLDSVPSNIKYEEVRASLNAINGVVNINDLHIWSASSNTPILSAHIKIEDITKLNDVFIKSRNVLLNKYGIVHTTLQIIPTGTEDNKDPNFKYCN</sequence>
<reference evidence="11" key="1">
    <citation type="submission" date="2018-06" db="EMBL/GenBank/DDBJ databases">
        <authorList>
            <person name="Zhirakovskaya E."/>
        </authorList>
    </citation>
    <scope>NUCLEOTIDE SEQUENCE</scope>
</reference>
<evidence type="ECO:0000259" key="10">
    <source>
        <dbReference type="Pfam" id="PF16916"/>
    </source>
</evidence>
<evidence type="ECO:0000256" key="1">
    <source>
        <dbReference type="ARBA" id="ARBA00004141"/>
    </source>
</evidence>
<feature type="domain" description="Cation efflux protein cytoplasmic" evidence="10">
    <location>
        <begin position="208"/>
        <end position="280"/>
    </location>
</feature>
<accession>A0A3B0US19</accession>
<dbReference type="InterPro" id="IPR027470">
    <property type="entry name" value="Cation_efflux_CTD"/>
</dbReference>
<dbReference type="SUPFAM" id="SSF161111">
    <property type="entry name" value="Cation efflux protein transmembrane domain-like"/>
    <property type="match status" value="1"/>
</dbReference>
<dbReference type="AlphaFoldDB" id="A0A3B0US19"/>
<dbReference type="SUPFAM" id="SSF160240">
    <property type="entry name" value="Cation efflux protein cytoplasmic domain-like"/>
    <property type="match status" value="1"/>
</dbReference>
<evidence type="ECO:0000256" key="8">
    <source>
        <dbReference type="SAM" id="Phobius"/>
    </source>
</evidence>
<keyword evidence="4 8" id="KW-0812">Transmembrane</keyword>
<feature type="transmembrane region" description="Helical" evidence="8">
    <location>
        <begin position="12"/>
        <end position="33"/>
    </location>
</feature>
<dbReference type="InterPro" id="IPR050681">
    <property type="entry name" value="CDF/SLC30A"/>
</dbReference>
<feature type="transmembrane region" description="Helical" evidence="8">
    <location>
        <begin position="179"/>
        <end position="196"/>
    </location>
</feature>
<dbReference type="InterPro" id="IPR027469">
    <property type="entry name" value="Cation_efflux_TMD_sf"/>
</dbReference>
<dbReference type="Pfam" id="PF16916">
    <property type="entry name" value="ZT_dimer"/>
    <property type="match status" value="1"/>
</dbReference>
<keyword evidence="5 8" id="KW-1133">Transmembrane helix</keyword>
<dbReference type="GO" id="GO:0005886">
    <property type="term" value="C:plasma membrane"/>
    <property type="evidence" value="ECO:0007669"/>
    <property type="project" value="TreeGrafter"/>
</dbReference>
<feature type="transmembrane region" description="Helical" evidence="8">
    <location>
        <begin position="155"/>
        <end position="173"/>
    </location>
</feature>
<dbReference type="InterPro" id="IPR058533">
    <property type="entry name" value="Cation_efflux_TM"/>
</dbReference>
<evidence type="ECO:0000259" key="9">
    <source>
        <dbReference type="Pfam" id="PF01545"/>
    </source>
</evidence>
<comment type="subcellular location">
    <subcellularLocation>
        <location evidence="1">Membrane</location>
        <topology evidence="1">Multi-pass membrane protein</topology>
    </subcellularLocation>
</comment>
<evidence type="ECO:0000256" key="4">
    <source>
        <dbReference type="ARBA" id="ARBA00022692"/>
    </source>
</evidence>
<keyword evidence="7 8" id="KW-0472">Membrane</keyword>
<protein>
    <submittedName>
        <fullName evidence="11">Cobalt-zinc-cadmium resistance protein CzcD</fullName>
    </submittedName>
</protein>
<dbReference type="GO" id="GO:0005385">
    <property type="term" value="F:zinc ion transmembrane transporter activity"/>
    <property type="evidence" value="ECO:0007669"/>
    <property type="project" value="TreeGrafter"/>
</dbReference>
<evidence type="ECO:0000256" key="7">
    <source>
        <dbReference type="ARBA" id="ARBA00023136"/>
    </source>
</evidence>
<organism evidence="11">
    <name type="scientific">hydrothermal vent metagenome</name>
    <dbReference type="NCBI Taxonomy" id="652676"/>
    <lineage>
        <taxon>unclassified sequences</taxon>
        <taxon>metagenomes</taxon>
        <taxon>ecological metagenomes</taxon>
    </lineage>
</organism>
<dbReference type="Pfam" id="PF01545">
    <property type="entry name" value="Cation_efflux"/>
    <property type="match status" value="1"/>
</dbReference>
<evidence type="ECO:0000256" key="6">
    <source>
        <dbReference type="ARBA" id="ARBA00023065"/>
    </source>
</evidence>
<dbReference type="InterPro" id="IPR002524">
    <property type="entry name" value="Cation_efflux"/>
</dbReference>
<dbReference type="PANTHER" id="PTHR11562:SF17">
    <property type="entry name" value="RE54080P-RELATED"/>
    <property type="match status" value="1"/>
</dbReference>
<dbReference type="NCBIfam" id="TIGR01297">
    <property type="entry name" value="CDF"/>
    <property type="match status" value="1"/>
</dbReference>
<dbReference type="EMBL" id="UOEV01000004">
    <property type="protein sequence ID" value="VAW31860.1"/>
    <property type="molecule type" value="Genomic_DNA"/>
</dbReference>
<evidence type="ECO:0000256" key="5">
    <source>
        <dbReference type="ARBA" id="ARBA00022989"/>
    </source>
</evidence>